<dbReference type="RefSeq" id="WP_110446920.1">
    <property type="nucleotide sequence ID" value="NZ_CP132381.1"/>
</dbReference>
<evidence type="ECO:0000313" key="1">
    <source>
        <dbReference type="EMBL" id="PXY92817.1"/>
    </source>
</evidence>
<name>A0A2V4ED84_9GAMM</name>
<accession>A0A2V4ED84</accession>
<keyword evidence="2" id="KW-1185">Reference proteome</keyword>
<comment type="caution">
    <text evidence="1">The sequence shown here is derived from an EMBL/GenBank/DDBJ whole genome shotgun (WGS) entry which is preliminary data.</text>
</comment>
<evidence type="ECO:0000313" key="2">
    <source>
        <dbReference type="Proteomes" id="UP000247673"/>
    </source>
</evidence>
<dbReference type="EMBL" id="QGLO01000002">
    <property type="protein sequence ID" value="PXY92817.1"/>
    <property type="molecule type" value="Genomic_DNA"/>
</dbReference>
<reference evidence="1 2" key="1">
    <citation type="submission" date="2018-05" db="EMBL/GenBank/DDBJ databases">
        <title>Reference genomes for bee gut microbiota database.</title>
        <authorList>
            <person name="Ellegaard K.M."/>
        </authorList>
    </citation>
    <scope>NUCLEOTIDE SEQUENCE [LARGE SCALE GENOMIC DNA]</scope>
    <source>
        <strain evidence="1 2">ESL0172</strain>
    </source>
</reference>
<dbReference type="Proteomes" id="UP000247673">
    <property type="component" value="Unassembled WGS sequence"/>
</dbReference>
<dbReference type="AlphaFoldDB" id="A0A2V4ED84"/>
<gene>
    <name evidence="1" type="ORF">DKK78_00385</name>
</gene>
<protein>
    <submittedName>
        <fullName evidence="1">Uncharacterized protein</fullName>
    </submittedName>
</protein>
<organism evidence="1 2">
    <name type="scientific">Gilliamella apis</name>
    <dbReference type="NCBI Taxonomy" id="1970738"/>
    <lineage>
        <taxon>Bacteria</taxon>
        <taxon>Pseudomonadati</taxon>
        <taxon>Pseudomonadota</taxon>
        <taxon>Gammaproteobacteria</taxon>
        <taxon>Orbales</taxon>
        <taxon>Orbaceae</taxon>
        <taxon>Gilliamella</taxon>
    </lineage>
</organism>
<proteinExistence type="predicted"/>
<sequence length="458" mass="50501">MVAFMQLSFSSQALTSETSNLIHGHAPHFTFDGGGTRVTNTDSLLGITLSNGTKYTPTTNNSFIKPIELPNLGETFANIDMLVPTDTYSINLSSLVAEPYNYFGDDDGDENVTATGSLTLSIVDKNNQSVARNATLDICKAPYKLTLSNTDGALTTRYGFPNSNTFNASNTTYYINPKISPKVCFAKPNLLYGSKVTNMGHFAGPPSIWDPENGFITQSFDSTTYGLNFPTTGADGLYFDLIIGGVAQPLKWEEVEREGIKATMTPDPSGTSVRVKLTGPVATEWESDSPDNIYNPSLPQTFELVGRDSSDNEVIKYGFQLKQWFVNRGPKNYSYQQISWCEKIGYRITEVKDLTNAICPSNNYRCQGFVGATPSSSDGYYERNIGAGLFAEWGSMGDYNANFNDFQTSLRWYWTDEVLNQGNDYDKNYRYIVSARYGHVDLTGNWGGGGVNLVCVSH</sequence>